<dbReference type="Proteomes" id="UP000032566">
    <property type="component" value="Unassembled WGS sequence"/>
</dbReference>
<keyword evidence="2" id="KW-1185">Reference proteome</keyword>
<organism evidence="1 2">
    <name type="scientific">Acidovorax temperans</name>
    <dbReference type="NCBI Taxonomy" id="80878"/>
    <lineage>
        <taxon>Bacteria</taxon>
        <taxon>Pseudomonadati</taxon>
        <taxon>Pseudomonadota</taxon>
        <taxon>Betaproteobacteria</taxon>
        <taxon>Burkholderiales</taxon>
        <taxon>Comamonadaceae</taxon>
        <taxon>Acidovorax</taxon>
    </lineage>
</organism>
<evidence type="ECO:0000313" key="2">
    <source>
        <dbReference type="Proteomes" id="UP000032566"/>
    </source>
</evidence>
<protein>
    <submittedName>
        <fullName evidence="1">Uncharacterized protein</fullName>
    </submittedName>
</protein>
<reference evidence="1 2" key="1">
    <citation type="submission" date="2014-12" db="EMBL/GenBank/DDBJ databases">
        <title>Isolation of bacteria from lake water.</title>
        <authorList>
            <person name="Sheng K.-Y."/>
            <person name="Chin P.-S."/>
            <person name="Chan K.-G."/>
            <person name="Tan G.S."/>
        </authorList>
    </citation>
    <scope>NUCLEOTIDE SEQUENCE [LARGE SCALE GENOMIC DNA]</scope>
    <source>
        <strain evidence="1 2">KY4</strain>
    </source>
</reference>
<name>A0A0D7KDI0_9BURK</name>
<evidence type="ECO:0000313" key="1">
    <source>
        <dbReference type="EMBL" id="KJA12441.1"/>
    </source>
</evidence>
<sequence>MGAVQCPSTTLGLELRRAVDERADGCTRPTDRASAKRNGGWIDTLFDALVPSRARDWISGKHVFKAQVTITLQAHAGGFAHWLLVWGDAVELDSGIGRDKVNRNDHLGDFIRVQYGEFDFDVGLKTFRSEAGIEWGFWPPGHIEYAVLADKHLVKFLYHFLLLFRTVMSPVGLVLPACLGYENG</sequence>
<dbReference type="EMBL" id="JXYQ01000002">
    <property type="protein sequence ID" value="KJA12441.1"/>
    <property type="molecule type" value="Genomic_DNA"/>
</dbReference>
<comment type="caution">
    <text evidence="1">The sequence shown here is derived from an EMBL/GenBank/DDBJ whole genome shotgun (WGS) entry which is preliminary data.</text>
</comment>
<gene>
    <name evidence="1" type="ORF">RP29_00840</name>
</gene>
<dbReference type="PATRIC" id="fig|80878.5.peg.961"/>
<dbReference type="AlphaFoldDB" id="A0A0D7KDI0"/>
<proteinExistence type="predicted"/>
<accession>A0A0D7KDI0</accession>